<dbReference type="RefSeq" id="WP_330929968.1">
    <property type="nucleotide sequence ID" value="NZ_CP119075.1"/>
</dbReference>
<evidence type="ECO:0000313" key="1">
    <source>
        <dbReference type="EMBL" id="WED64683.1"/>
    </source>
</evidence>
<keyword evidence="2" id="KW-1185">Reference proteome</keyword>
<proteinExistence type="predicted"/>
<dbReference type="AlphaFoldDB" id="A0AAF0CMV4"/>
<dbReference type="KEGG" id="slom:PXH66_20255"/>
<gene>
    <name evidence="1" type="ORF">PXH66_20255</name>
</gene>
<accession>A0AAF0CMV4</accession>
<organism evidence="1 2">
    <name type="scientific">Synoicihabitans lomoniglobus</name>
    <dbReference type="NCBI Taxonomy" id="2909285"/>
    <lineage>
        <taxon>Bacteria</taxon>
        <taxon>Pseudomonadati</taxon>
        <taxon>Verrucomicrobiota</taxon>
        <taxon>Opitutia</taxon>
        <taxon>Opitutales</taxon>
        <taxon>Opitutaceae</taxon>
        <taxon>Synoicihabitans</taxon>
    </lineage>
</organism>
<evidence type="ECO:0000313" key="2">
    <source>
        <dbReference type="Proteomes" id="UP001218638"/>
    </source>
</evidence>
<dbReference type="EMBL" id="CP119075">
    <property type="protein sequence ID" value="WED64683.1"/>
    <property type="molecule type" value="Genomic_DNA"/>
</dbReference>
<protein>
    <submittedName>
        <fullName evidence="1">Uncharacterized protein</fullName>
    </submittedName>
</protein>
<sequence length="140" mass="15250">MPTITFELTLEKTLTDKCCPSAVKNAVCQFRHEFDHVHKAGRVVLERFNGMPTEILLNPLGPTMAHAFMSDGSPTSFEINDEEVIVDLLVVNLDMSGAHAAAIMFGLDGACVEATTNFIGSQIDLVARTAPNVRVRAGRY</sequence>
<name>A0AAF0CMV4_9BACT</name>
<dbReference type="Proteomes" id="UP001218638">
    <property type="component" value="Chromosome"/>
</dbReference>
<reference evidence="1" key="1">
    <citation type="submission" date="2023-03" db="EMBL/GenBank/DDBJ databases">
        <title>Lomoglobus Profundus gen. nov., sp. nov., a novel member of the phylum Verrucomicrobia, isolated from deep-marine sediment of South China Sea.</title>
        <authorList>
            <person name="Ahmad T."/>
            <person name="Ishaq S.E."/>
            <person name="Wang F."/>
        </authorList>
    </citation>
    <scope>NUCLEOTIDE SEQUENCE</scope>
    <source>
        <strain evidence="1">LMO-M01</strain>
    </source>
</reference>